<keyword evidence="3" id="KW-1185">Reference proteome</keyword>
<dbReference type="RefSeq" id="WP_093242222.1">
    <property type="nucleotide sequence ID" value="NZ_FNQF01000004.1"/>
</dbReference>
<proteinExistence type="predicted"/>
<keyword evidence="1" id="KW-0812">Transmembrane</keyword>
<evidence type="ECO:0000313" key="3">
    <source>
        <dbReference type="Proteomes" id="UP000198820"/>
    </source>
</evidence>
<dbReference type="AlphaFoldDB" id="A0A1H4A118"/>
<evidence type="ECO:0000313" key="2">
    <source>
        <dbReference type="EMBL" id="SEA29729.1"/>
    </source>
</evidence>
<evidence type="ECO:0000256" key="1">
    <source>
        <dbReference type="SAM" id="Phobius"/>
    </source>
</evidence>
<keyword evidence="1" id="KW-0472">Membrane</keyword>
<organism evidence="2 3">
    <name type="scientific">Psychroflexus halocasei</name>
    <dbReference type="NCBI Taxonomy" id="908615"/>
    <lineage>
        <taxon>Bacteria</taxon>
        <taxon>Pseudomonadati</taxon>
        <taxon>Bacteroidota</taxon>
        <taxon>Flavobacteriia</taxon>
        <taxon>Flavobacteriales</taxon>
        <taxon>Flavobacteriaceae</taxon>
        <taxon>Psychroflexus</taxon>
    </lineage>
</organism>
<protein>
    <submittedName>
        <fullName evidence="2">Uncharacterized protein</fullName>
    </submittedName>
</protein>
<sequence>MTRDKNKYRNKTGFKTPEDYFKNFEVDSLKALKDNQSMKTPDTYFENFKVDIPQEKSRVIQLKHFYYAASAIAAILILAFVLNPLFKNQLNQDELKFSSIEQDELENYIENEIENPLDYIDQNLKFDFNKEFENSQIGSQKIIYYIGDDIYDQDYLDF</sequence>
<gene>
    <name evidence="2" type="ORF">SAMN05421540_104280</name>
</gene>
<dbReference type="EMBL" id="FNQF01000004">
    <property type="protein sequence ID" value="SEA29729.1"/>
    <property type="molecule type" value="Genomic_DNA"/>
</dbReference>
<keyword evidence="1" id="KW-1133">Transmembrane helix</keyword>
<feature type="transmembrane region" description="Helical" evidence="1">
    <location>
        <begin position="65"/>
        <end position="86"/>
    </location>
</feature>
<name>A0A1H4A118_9FLAO</name>
<accession>A0A1H4A118</accession>
<dbReference type="Proteomes" id="UP000198820">
    <property type="component" value="Unassembled WGS sequence"/>
</dbReference>
<dbReference type="STRING" id="908615.SAMN05421540_104280"/>
<reference evidence="2 3" key="1">
    <citation type="submission" date="2016-10" db="EMBL/GenBank/DDBJ databases">
        <authorList>
            <person name="de Groot N.N."/>
        </authorList>
    </citation>
    <scope>NUCLEOTIDE SEQUENCE [LARGE SCALE GENOMIC DNA]</scope>
    <source>
        <strain evidence="2 3">DSM 23581</strain>
    </source>
</reference>